<proteinExistence type="predicted"/>
<dbReference type="PANTHER" id="PTHR14145">
    <property type="entry name" value="26S PROTESOME SUBUNIT 6"/>
    <property type="match status" value="1"/>
</dbReference>
<keyword evidence="4" id="KW-0175">Coiled coil</keyword>
<dbReference type="SMART" id="SM00088">
    <property type="entry name" value="PINT"/>
    <property type="match status" value="1"/>
</dbReference>
<dbReference type="InterPro" id="IPR045135">
    <property type="entry name" value="Rpn7_N"/>
</dbReference>
<dbReference type="EMBL" id="KQ965735">
    <property type="protein sequence ID" value="KXS20430.1"/>
    <property type="molecule type" value="Genomic_DNA"/>
</dbReference>
<evidence type="ECO:0000256" key="2">
    <source>
        <dbReference type="ARBA" id="ARBA00093435"/>
    </source>
</evidence>
<keyword evidence="1" id="KW-0647">Proteasome</keyword>
<dbReference type="InterPro" id="IPR049549">
    <property type="entry name" value="RPN7_PSMD6_C"/>
</dbReference>
<dbReference type="PROSITE" id="PS50250">
    <property type="entry name" value="PCI"/>
    <property type="match status" value="1"/>
</dbReference>
<dbReference type="OrthoDB" id="1452at2759"/>
<evidence type="ECO:0000313" key="6">
    <source>
        <dbReference type="EMBL" id="KXS20430.1"/>
    </source>
</evidence>
<dbReference type="InterPro" id="IPR000717">
    <property type="entry name" value="PCI_dom"/>
</dbReference>
<dbReference type="GO" id="GO:0008541">
    <property type="term" value="C:proteasome regulatory particle, lid subcomplex"/>
    <property type="evidence" value="ECO:0007669"/>
    <property type="project" value="EnsemblFungi"/>
</dbReference>
<dbReference type="GO" id="GO:0005198">
    <property type="term" value="F:structural molecule activity"/>
    <property type="evidence" value="ECO:0007669"/>
    <property type="project" value="EnsemblFungi"/>
</dbReference>
<feature type="coiled-coil region" evidence="4">
    <location>
        <begin position="71"/>
        <end position="98"/>
    </location>
</feature>
<evidence type="ECO:0000256" key="3">
    <source>
        <dbReference type="ARBA" id="ARBA00093502"/>
    </source>
</evidence>
<sequence>MSEETIPRIPNLGVPALRFVLSLPHITDDARESSKGKLLEAIKKDDMAPYYRLVAADLKFAPGSVDIDAMEQRNTEELRKLEERLQDAEQNLGETEVTETLRLKAQYLAQIGEKEKALSAYRVAIDKTGPLGSRIDMVFATIRIGFFFQDNDIIARNIEKVKSLIEEGGDWDRRNRLKVYEGIHCLANRDFKGAVNLLLDSLATFTSTELMDYKDFVRYTVLASALTLKRPDIKKKVINSPEILEVIHEIQYAEDFVTSLYNSDYKKFFASLALVEKSLKTDWILYPHHRYYVREMRIIAYTQLLESYRSLTIESMANSFGVSEEYVDQDLARFIAAGRLNAVIDKVGGIVETNRPDAKNHQYQTAIKSGDALLNRLQKLTRVITA</sequence>
<dbReference type="Gene3D" id="1.25.40.570">
    <property type="match status" value="1"/>
</dbReference>
<evidence type="ECO:0000313" key="7">
    <source>
        <dbReference type="Proteomes" id="UP000070544"/>
    </source>
</evidence>
<organism evidence="6 7">
    <name type="scientific">Gonapodya prolifera (strain JEL478)</name>
    <name type="common">Monoblepharis prolifera</name>
    <dbReference type="NCBI Taxonomy" id="1344416"/>
    <lineage>
        <taxon>Eukaryota</taxon>
        <taxon>Fungi</taxon>
        <taxon>Fungi incertae sedis</taxon>
        <taxon>Chytridiomycota</taxon>
        <taxon>Chytridiomycota incertae sedis</taxon>
        <taxon>Monoblepharidomycetes</taxon>
        <taxon>Monoblepharidales</taxon>
        <taxon>Gonapodyaceae</taxon>
        <taxon>Gonapodya</taxon>
    </lineage>
</organism>
<accession>A0A139AUL3</accession>
<evidence type="ECO:0000256" key="4">
    <source>
        <dbReference type="SAM" id="Coils"/>
    </source>
</evidence>
<dbReference type="Pfam" id="PF01399">
    <property type="entry name" value="PCI"/>
    <property type="match status" value="1"/>
</dbReference>
<feature type="domain" description="PCI" evidence="5">
    <location>
        <begin position="190"/>
        <end position="358"/>
    </location>
</feature>
<evidence type="ECO:0000256" key="1">
    <source>
        <dbReference type="ARBA" id="ARBA00022942"/>
    </source>
</evidence>
<dbReference type="STRING" id="1344416.A0A139AUL3"/>
<dbReference type="SUPFAM" id="SSF46785">
    <property type="entry name" value="Winged helix' DNA-binding domain"/>
    <property type="match status" value="1"/>
</dbReference>
<dbReference type="AlphaFoldDB" id="A0A139AUL3"/>
<protein>
    <submittedName>
        <fullName evidence="6">PCI-domain-containing protein</fullName>
    </submittedName>
</protein>
<reference evidence="6 7" key="1">
    <citation type="journal article" date="2015" name="Genome Biol. Evol.">
        <title>Phylogenomic analyses indicate that early fungi evolved digesting cell walls of algal ancestors of land plants.</title>
        <authorList>
            <person name="Chang Y."/>
            <person name="Wang S."/>
            <person name="Sekimoto S."/>
            <person name="Aerts A.L."/>
            <person name="Choi C."/>
            <person name="Clum A."/>
            <person name="LaButti K.M."/>
            <person name="Lindquist E.A."/>
            <person name="Yee Ngan C."/>
            <person name="Ohm R.A."/>
            <person name="Salamov A.A."/>
            <person name="Grigoriev I.V."/>
            <person name="Spatafora J.W."/>
            <person name="Berbee M.L."/>
        </authorList>
    </citation>
    <scope>NUCLEOTIDE SEQUENCE [LARGE SCALE GENOMIC DNA]</scope>
    <source>
        <strain evidence="6 7">JEL478</strain>
    </source>
</reference>
<dbReference type="OMA" id="RLHCKVD"/>
<comment type="subunit">
    <text evidence="3">The 26S proteasome is composed of a core protease, known as the 20S proteasome, capped at one or both ends by the 19S regulatory complex (RC). The RC is composed of at least 18 different subunits in two subcomplexes, the base and the lid, which form the portions proximal and distal to the 20S proteolytic core, respectively. Component of the lid subcomplex of the 19S RC.</text>
</comment>
<keyword evidence="7" id="KW-1185">Reference proteome</keyword>
<dbReference type="GO" id="GO:0043161">
    <property type="term" value="P:proteasome-mediated ubiquitin-dependent protein catabolic process"/>
    <property type="evidence" value="ECO:0007669"/>
    <property type="project" value="EnsemblFungi"/>
</dbReference>
<comment type="function">
    <text evidence="2">Component of the 19S cap proteasome complex which acts as a regulatory subunit of the 26S proteasome, involved in the ATP-dependent degradation of ubiquitinated proteins.</text>
</comment>
<dbReference type="PANTHER" id="PTHR14145:SF1">
    <property type="entry name" value="26S PROTEASOME NON-ATPASE REGULATORY SUBUNIT 6"/>
    <property type="match status" value="1"/>
</dbReference>
<dbReference type="Pfam" id="PF21154">
    <property type="entry name" value="RPN7_PSMD6_C"/>
    <property type="match status" value="1"/>
</dbReference>
<gene>
    <name evidence="6" type="ORF">M427DRAFT_119613</name>
</gene>
<dbReference type="Proteomes" id="UP000070544">
    <property type="component" value="Unassembled WGS sequence"/>
</dbReference>
<dbReference type="Pfam" id="PF10602">
    <property type="entry name" value="RPN7"/>
    <property type="match status" value="1"/>
</dbReference>
<dbReference type="InterPro" id="IPR036390">
    <property type="entry name" value="WH_DNA-bd_sf"/>
</dbReference>
<evidence type="ECO:0000259" key="5">
    <source>
        <dbReference type="PROSITE" id="PS50250"/>
    </source>
</evidence>
<dbReference type="FunFam" id="1.25.40.570:FF:000005">
    <property type="entry name" value="26S proteasome regulatory subunit N7"/>
    <property type="match status" value="1"/>
</dbReference>
<dbReference type="GO" id="GO:0005634">
    <property type="term" value="C:nucleus"/>
    <property type="evidence" value="ECO:0007669"/>
    <property type="project" value="EnsemblFungi"/>
</dbReference>
<dbReference type="InterPro" id="IPR019585">
    <property type="entry name" value="Rpn7/CSN1"/>
</dbReference>
<name>A0A139AUL3_GONPJ</name>